<accession>A0AAX1K7D7</accession>
<reference evidence="1 2" key="1">
    <citation type="submission" date="2020-12" db="EMBL/GenBank/DDBJ databases">
        <title>Whole genome sequencing of Lactobacillus plantarum PC518.</title>
        <authorList>
            <person name="Guo Q."/>
        </authorList>
    </citation>
    <scope>NUCLEOTIDE SEQUENCE [LARGE SCALE GENOMIC DNA]</scope>
    <source>
        <strain evidence="1 2">PC518</strain>
    </source>
</reference>
<protein>
    <submittedName>
        <fullName evidence="1">DUF771 domain-containing protein</fullName>
    </submittedName>
</protein>
<dbReference type="EMBL" id="CP066817">
    <property type="protein sequence ID" value="QQM60001.1"/>
    <property type="molecule type" value="Genomic_DNA"/>
</dbReference>
<gene>
    <name evidence="1" type="ORF">JH395_09585</name>
</gene>
<sequence length="109" mass="12818">MQALKVATVPMHVKSMDQYVLVDKEAYNKLLDQSLLGRAWIMDNLRDRCGNKSIKWIKENIIENPKYSRQIGRMEQQGQIIHKGRGSAWKFKASVMAEFLESHWEELPW</sequence>
<organism evidence="1 2">
    <name type="scientific">Lactiplantibacillus plantarum</name>
    <name type="common">Lactobacillus plantarum</name>
    <dbReference type="NCBI Taxonomy" id="1590"/>
    <lineage>
        <taxon>Bacteria</taxon>
        <taxon>Bacillati</taxon>
        <taxon>Bacillota</taxon>
        <taxon>Bacilli</taxon>
        <taxon>Lactobacillales</taxon>
        <taxon>Lactobacillaceae</taxon>
        <taxon>Lactiplantibacillus</taxon>
    </lineage>
</organism>
<dbReference type="InterPro" id="IPR008489">
    <property type="entry name" value="DUF771"/>
</dbReference>
<dbReference type="Pfam" id="PF05595">
    <property type="entry name" value="DUF771"/>
    <property type="match status" value="1"/>
</dbReference>
<dbReference type="Proteomes" id="UP000595466">
    <property type="component" value="Chromosome"/>
</dbReference>
<proteinExistence type="predicted"/>
<evidence type="ECO:0000313" key="2">
    <source>
        <dbReference type="Proteomes" id="UP000595466"/>
    </source>
</evidence>
<name>A0AAX1K7D7_LACPN</name>
<dbReference type="AlphaFoldDB" id="A0AAX1K7D7"/>
<evidence type="ECO:0000313" key="1">
    <source>
        <dbReference type="EMBL" id="QQM60001.1"/>
    </source>
</evidence>
<dbReference type="RefSeq" id="WP_198073138.1">
    <property type="nucleotide sequence ID" value="NZ_CP065802.1"/>
</dbReference>